<gene>
    <name evidence="1" type="ORF">XAT740_LOCUS59365</name>
</gene>
<protein>
    <submittedName>
        <fullName evidence="1">Uncharacterized protein</fullName>
    </submittedName>
</protein>
<evidence type="ECO:0000313" key="1">
    <source>
        <dbReference type="EMBL" id="CAF1674728.1"/>
    </source>
</evidence>
<proteinExistence type="predicted"/>
<dbReference type="AlphaFoldDB" id="A0A816GHE9"/>
<keyword evidence="2" id="KW-1185">Reference proteome</keyword>
<name>A0A816GHE9_ADIRI</name>
<accession>A0A816GHE9</accession>
<sequence>MVNYDRFYKNFMEFWSLHSTFHPCKLSAQDSNNEDLCSAAIICDGHMKIRRRLCANTNVPLSVPAHFIDIFKPLIVGCSHTPCMNEALCSQCKNNNVILQKSTSRAANKRREVINQRSKPLESNHKNEMAELTCNVHKEDIMIDDSIRACGILVLATNCQVIVGFEEILRSESRKQIIQAISNLYTIAPMLTRIFIYDSGCLLAKSVRATLANESVSNKCNTYPGIKALTEIRFFVDRFHLSNHRDKYCHTHLNLDSDDTLKDINSSSCEQINSWIKSYSHMLSNMNEYRFAAVLLVLFHLRNCSHTKLSNRLVDVKKTLLQNTNAFDASTLPAPNPKVLQLPKKLRNT</sequence>
<comment type="caution">
    <text evidence="1">The sequence shown here is derived from an EMBL/GenBank/DDBJ whole genome shotgun (WGS) entry which is preliminary data.</text>
</comment>
<evidence type="ECO:0000313" key="2">
    <source>
        <dbReference type="Proteomes" id="UP000663828"/>
    </source>
</evidence>
<organism evidence="1 2">
    <name type="scientific">Adineta ricciae</name>
    <name type="common">Rotifer</name>
    <dbReference type="NCBI Taxonomy" id="249248"/>
    <lineage>
        <taxon>Eukaryota</taxon>
        <taxon>Metazoa</taxon>
        <taxon>Spiralia</taxon>
        <taxon>Gnathifera</taxon>
        <taxon>Rotifera</taxon>
        <taxon>Eurotatoria</taxon>
        <taxon>Bdelloidea</taxon>
        <taxon>Adinetida</taxon>
        <taxon>Adinetidae</taxon>
        <taxon>Adineta</taxon>
    </lineage>
</organism>
<reference evidence="1" key="1">
    <citation type="submission" date="2021-02" db="EMBL/GenBank/DDBJ databases">
        <authorList>
            <person name="Nowell W R."/>
        </authorList>
    </citation>
    <scope>NUCLEOTIDE SEQUENCE</scope>
</reference>
<dbReference type="EMBL" id="CAJNOR010013698">
    <property type="protein sequence ID" value="CAF1674728.1"/>
    <property type="molecule type" value="Genomic_DNA"/>
</dbReference>
<dbReference type="Proteomes" id="UP000663828">
    <property type="component" value="Unassembled WGS sequence"/>
</dbReference>